<name>A0A858RK04_9BACT</name>
<dbReference type="Gene3D" id="2.130.10.130">
    <property type="entry name" value="Integrin alpha, N-terminal"/>
    <property type="match status" value="4"/>
</dbReference>
<keyword evidence="2" id="KW-0677">Repeat</keyword>
<evidence type="ECO:0000256" key="3">
    <source>
        <dbReference type="ARBA" id="ARBA00023180"/>
    </source>
</evidence>
<dbReference type="InterPro" id="IPR028994">
    <property type="entry name" value="Integrin_alpha_N"/>
</dbReference>
<dbReference type="Proteomes" id="UP000501812">
    <property type="component" value="Chromosome"/>
</dbReference>
<dbReference type="PANTHER" id="PTHR36220">
    <property type="entry name" value="UNNAMED PRODUCT"/>
    <property type="match status" value="1"/>
</dbReference>
<reference evidence="4 5" key="1">
    <citation type="submission" date="2020-04" db="EMBL/GenBank/DDBJ databases">
        <title>Luteolibacter sp. G-1-1-1 isolated from soil.</title>
        <authorList>
            <person name="Dahal R.H."/>
        </authorList>
    </citation>
    <scope>NUCLEOTIDE SEQUENCE [LARGE SCALE GENOMIC DNA]</scope>
    <source>
        <strain evidence="4 5">G-1-1-1</strain>
    </source>
</reference>
<protein>
    <submittedName>
        <fullName evidence="4">Choice-of-anchor D domain-containing protein</fullName>
    </submittedName>
</protein>
<evidence type="ECO:0000313" key="4">
    <source>
        <dbReference type="EMBL" id="QJE97055.1"/>
    </source>
</evidence>
<dbReference type="EMBL" id="CP051774">
    <property type="protein sequence ID" value="QJE97055.1"/>
    <property type="molecule type" value="Genomic_DNA"/>
</dbReference>
<keyword evidence="5" id="KW-1185">Reference proteome</keyword>
<sequence length="1051" mass="108126">MQHPLHRLPLTILLVLGLAMAGLPRADSAPIPHSLEQVFRSQSTARQAGNSLGQSAAMGGNLLAVGSPYDDIGGADSGVVNLYDVTTGTHLYCLANPNPSRESYFGWSIAISGTRVVIGAPQDDTGGNDVGIAYVYDVGAATPTVPLFTFKNPHPGQNDTFGSAVAIDGDLVVVGVPEGDSGQLDTGCAYVFDLGSTTPATPVLRFDNPNSGGDNFGVSVAVSGIRVAIGAAPEDLSGDGCRAYIYETNSSAPLIPVVVLADDTPTTNDQFGMLVDIEGTTVVVSSPQDDTGAQNAGACYVFDIAEGTPAAPIVTIHNPAPALNDHFGSAISLEGSSLVVGSYLDDQGGLDCGRVYLFALSSGTPFIPSLVIDNPTPANNDFYGRSVAIAGPRLVVGAPGDNTGASDAGSAYVHDLNSNTPALPSYSINTPSLSSDEEFGTSVAISGTMVVVGCHHDDRGASNAGCVYVHDFSSDTPHFPVRTLENPTPVLNDYFGGAVAAAGNRIIVAASQDDGGAPNAGTIYVYQRNSGTPTVPVYSIPNPVPQVQDQFGNALAVSGNLLVAGAFKNDVGGMVDAGSAYVFNLASATPSVPILTFDNPEPGLDDWFGCSVAISGTKVAIGAHGNDAGATNSGSVYIYDTSSPTPTTPVAILRDPSPAEGDGFGYTVGISGNYVAVGSPMNESGANDSGSVYIFDLSQSQTVPVLTLDNPAPEPEDYFGISLAMSGTRLVVGASEVDLGAGDTGSAYVYELSYATPALPVAILDNPEKKTGDWFGYSCAIDQMNIVVGAPLEDGATENRGAAFLFDPDPPSPKMEVEQPPGTGLISGAASIHFGDAAVSTNGGIQTVLIRNTGTAALTLTSISLLFGDVGEFSVDAPPLPSVLGIDQTIAFNVAFAPVAAGSRIAIFRILSNAASSSPFDVTLTGQALSAADDTDGDGLNDVVELQLEALGFDWQVNDEELVAILRSGANATGLYSQQQLQDLHPDTPLLSKDPVKGDFVLTLAVKKATDFSNFQLFPVSESQMTINPQGGVDLLVPIQEPKAFFSLQPR</sequence>
<evidence type="ECO:0000256" key="1">
    <source>
        <dbReference type="ARBA" id="ARBA00022729"/>
    </source>
</evidence>
<dbReference type="Gene3D" id="2.60.40.10">
    <property type="entry name" value="Immunoglobulins"/>
    <property type="match status" value="1"/>
</dbReference>
<accession>A0A858RK04</accession>
<dbReference type="InterPro" id="IPR013783">
    <property type="entry name" value="Ig-like_fold"/>
</dbReference>
<dbReference type="RefSeq" id="WP_169455455.1">
    <property type="nucleotide sequence ID" value="NZ_CP051774.1"/>
</dbReference>
<dbReference type="PANTHER" id="PTHR36220:SF1">
    <property type="entry name" value="GAMMA TUBULIN COMPLEX COMPONENT C-TERMINAL DOMAIN-CONTAINING PROTEIN"/>
    <property type="match status" value="1"/>
</dbReference>
<dbReference type="NCBIfam" id="NF012200">
    <property type="entry name" value="choice_anch_D"/>
    <property type="match status" value="1"/>
</dbReference>
<gene>
    <name evidence="4" type="ORF">HHL09_15090</name>
</gene>
<dbReference type="Pfam" id="PF14312">
    <property type="entry name" value="FG-GAP_2"/>
    <property type="match status" value="12"/>
</dbReference>
<keyword evidence="1" id="KW-0732">Signal</keyword>
<dbReference type="KEGG" id="luo:HHL09_15090"/>
<dbReference type="PROSITE" id="PS51470">
    <property type="entry name" value="FG_GAP"/>
    <property type="match status" value="4"/>
</dbReference>
<keyword evidence="3" id="KW-0325">Glycoprotein</keyword>
<dbReference type="AlphaFoldDB" id="A0A858RK04"/>
<dbReference type="SUPFAM" id="SSF50965">
    <property type="entry name" value="Galactose oxidase, central domain"/>
    <property type="match status" value="2"/>
</dbReference>
<evidence type="ECO:0000256" key="2">
    <source>
        <dbReference type="ARBA" id="ARBA00022737"/>
    </source>
</evidence>
<organism evidence="4 5">
    <name type="scientific">Luteolibacter luteus</name>
    <dbReference type="NCBI Taxonomy" id="2728835"/>
    <lineage>
        <taxon>Bacteria</taxon>
        <taxon>Pseudomonadati</taxon>
        <taxon>Verrucomicrobiota</taxon>
        <taxon>Verrucomicrobiia</taxon>
        <taxon>Verrucomicrobiales</taxon>
        <taxon>Verrucomicrobiaceae</taxon>
        <taxon>Luteolibacter</taxon>
    </lineage>
</organism>
<dbReference type="SMART" id="SM00191">
    <property type="entry name" value="Int_alpha"/>
    <property type="match status" value="12"/>
</dbReference>
<dbReference type="InterPro" id="IPR011043">
    <property type="entry name" value="Gal_Oxase/kelch_b-propeller"/>
</dbReference>
<proteinExistence type="predicted"/>
<evidence type="ECO:0000313" key="5">
    <source>
        <dbReference type="Proteomes" id="UP000501812"/>
    </source>
</evidence>
<dbReference type="InterPro" id="IPR013517">
    <property type="entry name" value="FG-GAP"/>
</dbReference>
<dbReference type="InterPro" id="IPR013519">
    <property type="entry name" value="Int_alpha_beta-p"/>
</dbReference>